<dbReference type="EMBL" id="CP098807">
    <property type="protein sequence ID" value="USJ23458.1"/>
    <property type="molecule type" value="Genomic_DNA"/>
</dbReference>
<dbReference type="PANTHER" id="PTHR38686:SF1">
    <property type="entry name" value="APOLIPOPROTEIN N-ACYLTRANSFERASE"/>
    <property type="match status" value="1"/>
</dbReference>
<comment type="catalytic activity">
    <reaction evidence="9">
        <text>N-terminal S-1,2-diacyl-sn-glyceryl-L-cysteinyl-[lipoprotein] + a glycerophospholipid = N-acyl-S-1,2-diacyl-sn-glyceryl-L-cysteinyl-[lipoprotein] + a 2-acyl-sn-glycero-3-phospholipid + H(+)</text>
        <dbReference type="Rhea" id="RHEA:48228"/>
        <dbReference type="Rhea" id="RHEA-COMP:14681"/>
        <dbReference type="Rhea" id="RHEA-COMP:14684"/>
        <dbReference type="ChEBI" id="CHEBI:15378"/>
        <dbReference type="ChEBI" id="CHEBI:136912"/>
        <dbReference type="ChEBI" id="CHEBI:140656"/>
        <dbReference type="ChEBI" id="CHEBI:140657"/>
        <dbReference type="ChEBI" id="CHEBI:140660"/>
        <dbReference type="EC" id="2.3.1.269"/>
    </reaction>
</comment>
<feature type="transmembrane region" description="Helical" evidence="9">
    <location>
        <begin position="99"/>
        <end position="124"/>
    </location>
</feature>
<evidence type="ECO:0000259" key="10">
    <source>
        <dbReference type="PROSITE" id="PS50263"/>
    </source>
</evidence>
<evidence type="ECO:0000256" key="7">
    <source>
        <dbReference type="ARBA" id="ARBA00023136"/>
    </source>
</evidence>
<dbReference type="PANTHER" id="PTHR38686">
    <property type="entry name" value="APOLIPOPROTEIN N-ACYLTRANSFERASE"/>
    <property type="match status" value="1"/>
</dbReference>
<keyword evidence="3 9" id="KW-1003">Cell membrane</keyword>
<dbReference type="PROSITE" id="PS50263">
    <property type="entry name" value="CN_HYDROLASE"/>
    <property type="match status" value="1"/>
</dbReference>
<dbReference type="GO" id="GO:0005886">
    <property type="term" value="C:plasma membrane"/>
    <property type="evidence" value="ECO:0007669"/>
    <property type="project" value="UniProtKB-SubCell"/>
</dbReference>
<keyword evidence="7 9" id="KW-0472">Membrane</keyword>
<dbReference type="InterPro" id="IPR045378">
    <property type="entry name" value="LNT_N"/>
</dbReference>
<dbReference type="Pfam" id="PF20154">
    <property type="entry name" value="LNT_N"/>
    <property type="match status" value="1"/>
</dbReference>
<feature type="domain" description="CN hydrolase" evidence="10">
    <location>
        <begin position="243"/>
        <end position="493"/>
    </location>
</feature>
<comment type="pathway">
    <text evidence="9">Protein modification; lipoprotein biosynthesis (N-acyl transfer).</text>
</comment>
<keyword evidence="5 9" id="KW-0812">Transmembrane</keyword>
<proteinExistence type="inferred from homology"/>
<organism evidence="11 12">
    <name type="scientific">Ensifer adhaerens</name>
    <name type="common">Sinorhizobium morelense</name>
    <dbReference type="NCBI Taxonomy" id="106592"/>
    <lineage>
        <taxon>Bacteria</taxon>
        <taxon>Pseudomonadati</taxon>
        <taxon>Pseudomonadota</taxon>
        <taxon>Alphaproteobacteria</taxon>
        <taxon>Hyphomicrobiales</taxon>
        <taxon>Rhizobiaceae</taxon>
        <taxon>Sinorhizobium/Ensifer group</taxon>
        <taxon>Ensifer</taxon>
    </lineage>
</organism>
<dbReference type="Gene3D" id="3.60.110.10">
    <property type="entry name" value="Carbon-nitrogen hydrolase"/>
    <property type="match status" value="1"/>
</dbReference>
<evidence type="ECO:0000256" key="8">
    <source>
        <dbReference type="ARBA" id="ARBA00023315"/>
    </source>
</evidence>
<dbReference type="NCBIfam" id="TIGR00546">
    <property type="entry name" value="lnt"/>
    <property type="match status" value="1"/>
</dbReference>
<dbReference type="EC" id="2.3.1.269" evidence="9"/>
<evidence type="ECO:0000313" key="11">
    <source>
        <dbReference type="EMBL" id="USJ23458.1"/>
    </source>
</evidence>
<evidence type="ECO:0000313" key="12">
    <source>
        <dbReference type="Proteomes" id="UP001055460"/>
    </source>
</evidence>
<comment type="function">
    <text evidence="9">Catalyzes the phospholipid dependent N-acylation of the N-terminal cysteine of apolipoprotein, the last step in lipoprotein maturation.</text>
</comment>
<comment type="similarity">
    <text evidence="2 9">Belongs to the CN hydrolase family. Apolipoprotein N-acyltransferase subfamily.</text>
</comment>
<dbReference type="GO" id="GO:0042158">
    <property type="term" value="P:lipoprotein biosynthetic process"/>
    <property type="evidence" value="ECO:0007669"/>
    <property type="project" value="UniProtKB-UniRule"/>
</dbReference>
<keyword evidence="6 9" id="KW-1133">Transmembrane helix</keyword>
<keyword evidence="4 9" id="KW-0808">Transferase</keyword>
<keyword evidence="8 9" id="KW-0012">Acyltransferase</keyword>
<evidence type="ECO:0000256" key="6">
    <source>
        <dbReference type="ARBA" id="ARBA00022989"/>
    </source>
</evidence>
<accession>A0A9Q8Y6M7</accession>
<evidence type="ECO:0000256" key="3">
    <source>
        <dbReference type="ARBA" id="ARBA00022475"/>
    </source>
</evidence>
<sequence length="531" mass="57234">MARLAGRVMLLSGFPRALLAFFAGLLAVLAQPPFGIFAFAFVAFPILVWLLDGATGSPDGGFIRRLWPAAVVGWWFGFGYFLGGLWWLGNALLVEADEFAWALPLAVVGLPAFLALFYALATLIARLFWSDGVGRIAALALGFGLAEWLRSFLFTGFPWNAIGYAAMPMPLMMQSASVINLATVNMLAVFVFAAPALIATGRGSRIGLTIAVVLFAGHVGFGFYRLAQPAPASPEPPLTVRLVQPVIDQAKKLDDGERAAVFEEHLALTAVAPEKDGKRPDIVVWPETSIPFILTDNPDALARIAEVLDDDQILIAGAVRVEDAGAGLPPRYYNSIYMIDGRGQIIGAADKVHLVPFGEYLPFEDLLSSWGLSSVAASMPGGFTAAKNRSLLTLPSGRTLYPLVCYEAIFPDEIDGAARRADVLLNVTNDAWFGDTPGPRQHFHQAQLRAVETGTPLVRAANSGISAIVDARGVLMVGLSYNYRGVVDTLLPGRMPTPLDDAMRSRVFWLGAIFLLLVAVFSRVGFNIRKN</sequence>
<reference evidence="11" key="1">
    <citation type="submission" date="2022-06" db="EMBL/GenBank/DDBJ databases">
        <title>Physiological and biochemical characterization and genomic elucidation of a strain of the genus Ensifer adhaerens M8 that combines arsenic oxidation and chromium reduction.</title>
        <authorList>
            <person name="Li X."/>
            <person name="Yu c."/>
        </authorList>
    </citation>
    <scope>NUCLEOTIDE SEQUENCE</scope>
    <source>
        <strain evidence="11">M8</strain>
    </source>
</reference>
<feature type="transmembrane region" description="Helical" evidence="9">
    <location>
        <begin position="206"/>
        <end position="227"/>
    </location>
</feature>
<dbReference type="InterPro" id="IPR003010">
    <property type="entry name" value="C-N_Hydrolase"/>
</dbReference>
<feature type="transmembrane region" description="Helical" evidence="9">
    <location>
        <begin position="177"/>
        <end position="199"/>
    </location>
</feature>
<feature type="transmembrane region" description="Helical" evidence="9">
    <location>
        <begin position="507"/>
        <end position="526"/>
    </location>
</feature>
<feature type="transmembrane region" description="Helical" evidence="9">
    <location>
        <begin position="7"/>
        <end position="28"/>
    </location>
</feature>
<dbReference type="InterPro" id="IPR004563">
    <property type="entry name" value="Apolipo_AcylTrfase"/>
</dbReference>
<evidence type="ECO:0000256" key="4">
    <source>
        <dbReference type="ARBA" id="ARBA00022679"/>
    </source>
</evidence>
<gene>
    <name evidence="9 11" type="primary">lnt</name>
    <name evidence="11" type="ORF">NE863_00240</name>
</gene>
<dbReference type="Proteomes" id="UP001055460">
    <property type="component" value="Chromosome"/>
</dbReference>
<dbReference type="GO" id="GO:0016410">
    <property type="term" value="F:N-acyltransferase activity"/>
    <property type="evidence" value="ECO:0007669"/>
    <property type="project" value="UniProtKB-UniRule"/>
</dbReference>
<dbReference type="OrthoDB" id="9804277at2"/>
<feature type="transmembrane region" description="Helical" evidence="9">
    <location>
        <begin position="34"/>
        <end position="54"/>
    </location>
</feature>
<feature type="transmembrane region" description="Helical" evidence="9">
    <location>
        <begin position="136"/>
        <end position="157"/>
    </location>
</feature>
<dbReference type="SUPFAM" id="SSF56317">
    <property type="entry name" value="Carbon-nitrogen hydrolase"/>
    <property type="match status" value="1"/>
</dbReference>
<evidence type="ECO:0000256" key="9">
    <source>
        <dbReference type="HAMAP-Rule" id="MF_01148"/>
    </source>
</evidence>
<feature type="transmembrane region" description="Helical" evidence="9">
    <location>
        <begin position="66"/>
        <end position="87"/>
    </location>
</feature>
<evidence type="ECO:0000256" key="1">
    <source>
        <dbReference type="ARBA" id="ARBA00004651"/>
    </source>
</evidence>
<dbReference type="AlphaFoldDB" id="A0A9Q8Y6M7"/>
<dbReference type="Pfam" id="PF00795">
    <property type="entry name" value="CN_hydrolase"/>
    <property type="match status" value="1"/>
</dbReference>
<dbReference type="CDD" id="cd07571">
    <property type="entry name" value="ALP_N-acyl_transferase"/>
    <property type="match status" value="1"/>
</dbReference>
<comment type="subcellular location">
    <subcellularLocation>
        <location evidence="1 9">Cell membrane</location>
        <topology evidence="1 9">Multi-pass membrane protein</topology>
    </subcellularLocation>
</comment>
<dbReference type="RefSeq" id="WP_060519783.1">
    <property type="nucleotide sequence ID" value="NZ_CAXURO020000001.1"/>
</dbReference>
<evidence type="ECO:0000256" key="2">
    <source>
        <dbReference type="ARBA" id="ARBA00010065"/>
    </source>
</evidence>
<protein>
    <recommendedName>
        <fullName evidence="9">Apolipoprotein N-acyltransferase</fullName>
        <shortName evidence="9">ALP N-acyltransferase</shortName>
        <ecNumber evidence="9">2.3.1.269</ecNumber>
    </recommendedName>
</protein>
<name>A0A9Q8Y6M7_ENSAD</name>
<dbReference type="HAMAP" id="MF_01148">
    <property type="entry name" value="Lnt"/>
    <property type="match status" value="1"/>
</dbReference>
<dbReference type="InterPro" id="IPR036526">
    <property type="entry name" value="C-N_Hydrolase_sf"/>
</dbReference>
<evidence type="ECO:0000256" key="5">
    <source>
        <dbReference type="ARBA" id="ARBA00022692"/>
    </source>
</evidence>